<gene>
    <name evidence="2" type="ORF">CERSUDRAFT_98222</name>
</gene>
<sequence>MPYATNAEPPLSPLFPDPGPTGCDSHLGQESSHAEHKISQSLHLHEVDIGRFFSSEALASDSHNHCVPIMDVLQDPSNVDILIVKPLLRLHDEPPYETVGDMVGFVGRMFEGRVFMHEHHVSHR</sequence>
<dbReference type="AlphaFoldDB" id="M2Q9T9"/>
<keyword evidence="3" id="KW-1185">Reference proteome</keyword>
<evidence type="ECO:0000313" key="2">
    <source>
        <dbReference type="EMBL" id="EMD33658.1"/>
    </source>
</evidence>
<dbReference type="STRING" id="914234.M2Q9T9"/>
<feature type="compositionally biased region" description="Pro residues" evidence="1">
    <location>
        <begin position="10"/>
        <end position="19"/>
    </location>
</feature>
<protein>
    <submittedName>
        <fullName evidence="2">Uncharacterized protein</fullName>
    </submittedName>
</protein>
<reference evidence="2 3" key="1">
    <citation type="journal article" date="2012" name="Proc. Natl. Acad. Sci. U.S.A.">
        <title>Comparative genomics of Ceriporiopsis subvermispora and Phanerochaete chrysosporium provide insight into selective ligninolysis.</title>
        <authorList>
            <person name="Fernandez-Fueyo E."/>
            <person name="Ruiz-Duenas F.J."/>
            <person name="Ferreira P."/>
            <person name="Floudas D."/>
            <person name="Hibbett D.S."/>
            <person name="Canessa P."/>
            <person name="Larrondo L.F."/>
            <person name="James T.Y."/>
            <person name="Seelenfreund D."/>
            <person name="Lobos S."/>
            <person name="Polanco R."/>
            <person name="Tello M."/>
            <person name="Honda Y."/>
            <person name="Watanabe T."/>
            <person name="Watanabe T."/>
            <person name="Ryu J.S."/>
            <person name="Kubicek C.P."/>
            <person name="Schmoll M."/>
            <person name="Gaskell J."/>
            <person name="Hammel K.E."/>
            <person name="St John F.J."/>
            <person name="Vanden Wymelenberg A."/>
            <person name="Sabat G."/>
            <person name="Splinter BonDurant S."/>
            <person name="Syed K."/>
            <person name="Yadav J.S."/>
            <person name="Doddapaneni H."/>
            <person name="Subramanian V."/>
            <person name="Lavin J.L."/>
            <person name="Oguiza J.A."/>
            <person name="Perez G."/>
            <person name="Pisabarro A.G."/>
            <person name="Ramirez L."/>
            <person name="Santoyo F."/>
            <person name="Master E."/>
            <person name="Coutinho P.M."/>
            <person name="Henrissat B."/>
            <person name="Lombard V."/>
            <person name="Magnuson J.K."/>
            <person name="Kuees U."/>
            <person name="Hori C."/>
            <person name="Igarashi K."/>
            <person name="Samejima M."/>
            <person name="Held B.W."/>
            <person name="Barry K.W."/>
            <person name="LaButti K.M."/>
            <person name="Lapidus A."/>
            <person name="Lindquist E.A."/>
            <person name="Lucas S.M."/>
            <person name="Riley R."/>
            <person name="Salamov A.A."/>
            <person name="Hoffmeister D."/>
            <person name="Schwenk D."/>
            <person name="Hadar Y."/>
            <person name="Yarden O."/>
            <person name="de Vries R.P."/>
            <person name="Wiebenga A."/>
            <person name="Stenlid J."/>
            <person name="Eastwood D."/>
            <person name="Grigoriev I.V."/>
            <person name="Berka R.M."/>
            <person name="Blanchette R.A."/>
            <person name="Kersten P."/>
            <person name="Martinez A.T."/>
            <person name="Vicuna R."/>
            <person name="Cullen D."/>
        </authorList>
    </citation>
    <scope>NUCLEOTIDE SEQUENCE [LARGE SCALE GENOMIC DNA]</scope>
    <source>
        <strain evidence="2 3">B</strain>
    </source>
</reference>
<dbReference type="EMBL" id="KB445805">
    <property type="protein sequence ID" value="EMD33658.1"/>
    <property type="molecule type" value="Genomic_DNA"/>
</dbReference>
<dbReference type="HOGENOM" id="CLU_2003641_0_0_1"/>
<name>M2Q9T9_CERS8</name>
<evidence type="ECO:0000256" key="1">
    <source>
        <dbReference type="SAM" id="MobiDB-lite"/>
    </source>
</evidence>
<proteinExistence type="predicted"/>
<dbReference type="Proteomes" id="UP000016930">
    <property type="component" value="Unassembled WGS sequence"/>
</dbReference>
<dbReference type="OrthoDB" id="5987198at2759"/>
<accession>M2Q9T9</accession>
<organism evidence="2 3">
    <name type="scientific">Ceriporiopsis subvermispora (strain B)</name>
    <name type="common">White-rot fungus</name>
    <name type="synonym">Gelatoporia subvermispora</name>
    <dbReference type="NCBI Taxonomy" id="914234"/>
    <lineage>
        <taxon>Eukaryota</taxon>
        <taxon>Fungi</taxon>
        <taxon>Dikarya</taxon>
        <taxon>Basidiomycota</taxon>
        <taxon>Agaricomycotina</taxon>
        <taxon>Agaricomycetes</taxon>
        <taxon>Polyporales</taxon>
        <taxon>Gelatoporiaceae</taxon>
        <taxon>Gelatoporia</taxon>
    </lineage>
</organism>
<feature type="region of interest" description="Disordered" evidence="1">
    <location>
        <begin position="1"/>
        <end position="38"/>
    </location>
</feature>
<evidence type="ECO:0000313" key="3">
    <source>
        <dbReference type="Proteomes" id="UP000016930"/>
    </source>
</evidence>